<evidence type="ECO:0000313" key="4">
    <source>
        <dbReference type="Proteomes" id="UP000622552"/>
    </source>
</evidence>
<dbReference type="SUPFAM" id="SSF53474">
    <property type="entry name" value="alpha/beta-Hydrolases"/>
    <property type="match status" value="1"/>
</dbReference>
<dbReference type="GO" id="GO:0008610">
    <property type="term" value="P:lipid biosynthetic process"/>
    <property type="evidence" value="ECO:0007669"/>
    <property type="project" value="TreeGrafter"/>
</dbReference>
<protein>
    <submittedName>
        <fullName evidence="3">Surfactin synthase thioesterase subunit</fullName>
    </submittedName>
</protein>
<gene>
    <name evidence="3" type="ORF">IW245_000224</name>
</gene>
<proteinExistence type="inferred from homology"/>
<sequence length="242" mass="26202">MTSDRIPVLCLPHAGAGSSFFFPWRRLDPPGVTLVPLQLPGREERVEEELLTDVHAAVRALLPEAVAAVGDSRRVALFGHSLGAALAYELARALQEQTELVVDHLVVSGSPGPWSGRTEQAAALDDEEFLARIEEFAGYRHSAFDFPELRDMLLPILRADVAMHESYRPTTDAPTTTPITCVRGEGDLLVSRRDAELWRSATRGPFTYTELPGGHMYLAESATDLVDLIAGTVSAATAGGAR</sequence>
<dbReference type="Gene3D" id="3.40.50.1820">
    <property type="entry name" value="alpha/beta hydrolase"/>
    <property type="match status" value="1"/>
</dbReference>
<evidence type="ECO:0000256" key="1">
    <source>
        <dbReference type="ARBA" id="ARBA00007169"/>
    </source>
</evidence>
<organism evidence="3 4">
    <name type="scientific">Longispora fulva</name>
    <dbReference type="NCBI Taxonomy" id="619741"/>
    <lineage>
        <taxon>Bacteria</taxon>
        <taxon>Bacillati</taxon>
        <taxon>Actinomycetota</taxon>
        <taxon>Actinomycetes</taxon>
        <taxon>Micromonosporales</taxon>
        <taxon>Micromonosporaceae</taxon>
        <taxon>Longispora</taxon>
    </lineage>
</organism>
<dbReference type="Pfam" id="PF00975">
    <property type="entry name" value="Thioesterase"/>
    <property type="match status" value="1"/>
</dbReference>
<dbReference type="AlphaFoldDB" id="A0A8J7G6V9"/>
<dbReference type="InterPro" id="IPR001031">
    <property type="entry name" value="Thioesterase"/>
</dbReference>
<keyword evidence="4" id="KW-1185">Reference proteome</keyword>
<dbReference type="RefSeq" id="WP_197001316.1">
    <property type="nucleotide sequence ID" value="NZ_BONS01000044.1"/>
</dbReference>
<dbReference type="InterPro" id="IPR029058">
    <property type="entry name" value="AB_hydrolase_fold"/>
</dbReference>
<dbReference type="InterPro" id="IPR012223">
    <property type="entry name" value="TEII"/>
</dbReference>
<name>A0A8J7G6V9_9ACTN</name>
<comment type="caution">
    <text evidence="3">The sequence shown here is derived from an EMBL/GenBank/DDBJ whole genome shotgun (WGS) entry which is preliminary data.</text>
</comment>
<dbReference type="Proteomes" id="UP000622552">
    <property type="component" value="Unassembled WGS sequence"/>
</dbReference>
<dbReference type="PANTHER" id="PTHR11487">
    <property type="entry name" value="THIOESTERASE"/>
    <property type="match status" value="1"/>
</dbReference>
<comment type="similarity">
    <text evidence="1">Belongs to the thioesterase family.</text>
</comment>
<feature type="domain" description="Thioesterase" evidence="2">
    <location>
        <begin position="7"/>
        <end position="229"/>
    </location>
</feature>
<evidence type="ECO:0000313" key="3">
    <source>
        <dbReference type="EMBL" id="MBG6134030.1"/>
    </source>
</evidence>
<dbReference type="PANTHER" id="PTHR11487:SF0">
    <property type="entry name" value="S-ACYL FATTY ACID SYNTHASE THIOESTERASE, MEDIUM CHAIN"/>
    <property type="match status" value="1"/>
</dbReference>
<reference evidence="3" key="1">
    <citation type="submission" date="2020-11" db="EMBL/GenBank/DDBJ databases">
        <title>Sequencing the genomes of 1000 actinobacteria strains.</title>
        <authorList>
            <person name="Klenk H.-P."/>
        </authorList>
    </citation>
    <scope>NUCLEOTIDE SEQUENCE</scope>
    <source>
        <strain evidence="3">DSM 45356</strain>
    </source>
</reference>
<accession>A0A8J7G6V9</accession>
<dbReference type="EMBL" id="JADOUF010000001">
    <property type="protein sequence ID" value="MBG6134030.1"/>
    <property type="molecule type" value="Genomic_DNA"/>
</dbReference>
<evidence type="ECO:0000259" key="2">
    <source>
        <dbReference type="Pfam" id="PF00975"/>
    </source>
</evidence>